<reference evidence="1" key="1">
    <citation type="submission" date="2022-07" db="EMBL/GenBank/DDBJ databases">
        <title>Genome Sequence of Physisporinus lineatus.</title>
        <authorList>
            <person name="Buettner E."/>
        </authorList>
    </citation>
    <scope>NUCLEOTIDE SEQUENCE</scope>
    <source>
        <strain evidence="1">VT162</strain>
    </source>
</reference>
<keyword evidence="2" id="KW-1185">Reference proteome</keyword>
<name>A0AAD5V6I3_9APHY</name>
<sequence length="93" mass="10284">MVHALVAVYFWEVILSLNFEYGFIKGTRKFNWPMSAQPSPLSLMAVPGPQGLTDCMTLNVVPSEIGWVLSTSWASTNLAIRAYAQHSHPATEC</sequence>
<organism evidence="1 2">
    <name type="scientific">Meripilus lineatus</name>
    <dbReference type="NCBI Taxonomy" id="2056292"/>
    <lineage>
        <taxon>Eukaryota</taxon>
        <taxon>Fungi</taxon>
        <taxon>Dikarya</taxon>
        <taxon>Basidiomycota</taxon>
        <taxon>Agaricomycotina</taxon>
        <taxon>Agaricomycetes</taxon>
        <taxon>Polyporales</taxon>
        <taxon>Meripilaceae</taxon>
        <taxon>Meripilus</taxon>
    </lineage>
</organism>
<gene>
    <name evidence="1" type="ORF">NLI96_g3581</name>
</gene>
<accession>A0AAD5V6I3</accession>
<evidence type="ECO:0000313" key="2">
    <source>
        <dbReference type="Proteomes" id="UP001212997"/>
    </source>
</evidence>
<evidence type="ECO:0000313" key="1">
    <source>
        <dbReference type="EMBL" id="KAJ3487370.1"/>
    </source>
</evidence>
<protein>
    <submittedName>
        <fullName evidence="1">Uncharacterized protein</fullName>
    </submittedName>
</protein>
<dbReference type="Proteomes" id="UP001212997">
    <property type="component" value="Unassembled WGS sequence"/>
</dbReference>
<dbReference type="EMBL" id="JANAWD010000094">
    <property type="protein sequence ID" value="KAJ3487370.1"/>
    <property type="molecule type" value="Genomic_DNA"/>
</dbReference>
<dbReference type="AlphaFoldDB" id="A0AAD5V6I3"/>
<comment type="caution">
    <text evidence="1">The sequence shown here is derived from an EMBL/GenBank/DDBJ whole genome shotgun (WGS) entry which is preliminary data.</text>
</comment>
<proteinExistence type="predicted"/>